<evidence type="ECO:0000313" key="17">
    <source>
        <dbReference type="EMBL" id="THF62039.1"/>
    </source>
</evidence>
<dbReference type="PANTHER" id="PTHR21600">
    <property type="entry name" value="MITOCHONDRIAL RNA PSEUDOURIDINE SYNTHASE"/>
    <property type="match status" value="1"/>
</dbReference>
<comment type="catalytic activity">
    <reaction evidence="6">
        <text>uridine(746) in 23S rRNA = pseudouridine(746) in 23S rRNA</text>
        <dbReference type="Rhea" id="RHEA:42548"/>
        <dbReference type="Rhea" id="RHEA-COMP:10109"/>
        <dbReference type="Rhea" id="RHEA-COMP:10110"/>
        <dbReference type="ChEBI" id="CHEBI:65314"/>
        <dbReference type="ChEBI" id="CHEBI:65315"/>
        <dbReference type="EC" id="5.4.99.29"/>
    </reaction>
</comment>
<evidence type="ECO:0000256" key="7">
    <source>
        <dbReference type="ARBA" id="ARBA00037305"/>
    </source>
</evidence>
<dbReference type="CDD" id="cd02869">
    <property type="entry name" value="PseudoU_synth_RluA_like"/>
    <property type="match status" value="1"/>
</dbReference>
<dbReference type="EC" id="5.4.99.29" evidence="9"/>
<dbReference type="InterPro" id="IPR006224">
    <property type="entry name" value="PsdUridine_synth_RluA-like_CS"/>
</dbReference>
<keyword evidence="2" id="KW-0698">rRNA processing</keyword>
<evidence type="ECO:0000256" key="1">
    <source>
        <dbReference type="ARBA" id="ARBA00010876"/>
    </source>
</evidence>
<evidence type="ECO:0000256" key="4">
    <source>
        <dbReference type="ARBA" id="ARBA00023235"/>
    </source>
</evidence>
<feature type="domain" description="Pseudouridine synthase RsuA/RluA-like" evidence="16">
    <location>
        <begin position="15"/>
        <end position="164"/>
    </location>
</feature>
<organism evidence="17 18">
    <name type="scientific">Pseudothauera rhizosphaerae</name>
    <dbReference type="NCBI Taxonomy" id="2565932"/>
    <lineage>
        <taxon>Bacteria</taxon>
        <taxon>Pseudomonadati</taxon>
        <taxon>Pseudomonadota</taxon>
        <taxon>Betaproteobacteria</taxon>
        <taxon>Rhodocyclales</taxon>
        <taxon>Zoogloeaceae</taxon>
        <taxon>Pseudothauera</taxon>
    </lineage>
</organism>
<dbReference type="GO" id="GO:0000455">
    <property type="term" value="P:enzyme-directed rRNA pseudouridine synthesis"/>
    <property type="evidence" value="ECO:0007669"/>
    <property type="project" value="TreeGrafter"/>
</dbReference>
<comment type="catalytic activity">
    <reaction evidence="5">
        <text>uridine(32) in tRNA = pseudouridine(32) in tRNA</text>
        <dbReference type="Rhea" id="RHEA:42544"/>
        <dbReference type="Rhea" id="RHEA-COMP:10107"/>
        <dbReference type="Rhea" id="RHEA-COMP:10108"/>
        <dbReference type="ChEBI" id="CHEBI:65314"/>
        <dbReference type="ChEBI" id="CHEBI:65315"/>
        <dbReference type="EC" id="5.4.99.28"/>
    </reaction>
</comment>
<keyword evidence="18" id="KW-1185">Reference proteome</keyword>
<evidence type="ECO:0000256" key="12">
    <source>
        <dbReference type="ARBA" id="ARBA00042372"/>
    </source>
</evidence>
<comment type="similarity">
    <text evidence="1">Belongs to the pseudouridine synthase RluA family.</text>
</comment>
<evidence type="ECO:0000256" key="8">
    <source>
        <dbReference type="ARBA" id="ARBA00038944"/>
    </source>
</evidence>
<dbReference type="GO" id="GO:0003723">
    <property type="term" value="F:RNA binding"/>
    <property type="evidence" value="ECO:0007669"/>
    <property type="project" value="InterPro"/>
</dbReference>
<name>A0A4S4AQK7_9RHOO</name>
<comment type="function">
    <text evidence="7">Dual specificity enzyme that catalyzes the synthesis of pseudouridine from uracil-746 in 23S ribosomal RNA and from uracil-32 in the anticodon stem and loop of transfer RNAs.</text>
</comment>
<evidence type="ECO:0000313" key="18">
    <source>
        <dbReference type="Proteomes" id="UP000307956"/>
    </source>
</evidence>
<dbReference type="InterPro" id="IPR050188">
    <property type="entry name" value="RluA_PseudoU_synthase"/>
</dbReference>
<protein>
    <recommendedName>
        <fullName evidence="10">Dual-specificity RNA pseudouridine synthase RluA</fullName>
        <ecNumber evidence="8">5.4.99.28</ecNumber>
        <ecNumber evidence="9">5.4.99.29</ecNumber>
    </recommendedName>
    <alternativeName>
        <fullName evidence="11">23S rRNA pseudouridine(746) synthase</fullName>
    </alternativeName>
    <alternativeName>
        <fullName evidence="14">Ribosomal large subunit pseudouridine synthase A</fullName>
    </alternativeName>
    <alternativeName>
        <fullName evidence="13">rRNA pseudouridylate synthase A</fullName>
    </alternativeName>
    <alternativeName>
        <fullName evidence="15">rRNA-uridine isomerase A</fullName>
    </alternativeName>
    <alternativeName>
        <fullName evidence="12">tRNA pseudouridine(32) synthase</fullName>
    </alternativeName>
</protein>
<dbReference type="Proteomes" id="UP000307956">
    <property type="component" value="Unassembled WGS sequence"/>
</dbReference>
<evidence type="ECO:0000256" key="5">
    <source>
        <dbReference type="ARBA" id="ARBA00036184"/>
    </source>
</evidence>
<comment type="caution">
    <text evidence="17">The sequence shown here is derived from an EMBL/GenBank/DDBJ whole genome shotgun (WGS) entry which is preliminary data.</text>
</comment>
<dbReference type="Gene3D" id="3.30.2350.10">
    <property type="entry name" value="Pseudouridine synthase"/>
    <property type="match status" value="1"/>
</dbReference>
<accession>A0A4S4AQK7</accession>
<keyword evidence="4" id="KW-0413">Isomerase</keyword>
<dbReference type="Pfam" id="PF00849">
    <property type="entry name" value="PseudoU_synth_2"/>
    <property type="match status" value="1"/>
</dbReference>
<dbReference type="InterPro" id="IPR006145">
    <property type="entry name" value="PsdUridine_synth_RsuA/RluA"/>
</dbReference>
<dbReference type="PANTHER" id="PTHR21600:SF91">
    <property type="entry name" value="DUAL-SPECIFICITY RNA PSEUDOURIDINE SYNTHASE RLUA"/>
    <property type="match status" value="1"/>
</dbReference>
<dbReference type="AlphaFoldDB" id="A0A4S4AQK7"/>
<evidence type="ECO:0000256" key="11">
    <source>
        <dbReference type="ARBA" id="ARBA00041266"/>
    </source>
</evidence>
<gene>
    <name evidence="17" type="ORF">E6O51_07710</name>
</gene>
<evidence type="ECO:0000256" key="13">
    <source>
        <dbReference type="ARBA" id="ARBA00042844"/>
    </source>
</evidence>
<evidence type="ECO:0000256" key="10">
    <source>
        <dbReference type="ARBA" id="ARBA00039988"/>
    </source>
</evidence>
<dbReference type="GO" id="GO:0008033">
    <property type="term" value="P:tRNA processing"/>
    <property type="evidence" value="ECO:0007669"/>
    <property type="project" value="UniProtKB-KW"/>
</dbReference>
<dbReference type="OrthoDB" id="9785808at2"/>
<evidence type="ECO:0000256" key="3">
    <source>
        <dbReference type="ARBA" id="ARBA00022694"/>
    </source>
</evidence>
<dbReference type="GO" id="GO:0160151">
    <property type="term" value="F:tRNA pseudouridine(32) synthase activity"/>
    <property type="evidence" value="ECO:0007669"/>
    <property type="project" value="UniProtKB-EC"/>
</dbReference>
<dbReference type="RefSeq" id="WP_136384402.1">
    <property type="nucleotide sequence ID" value="NZ_SSOD01000005.1"/>
</dbReference>
<evidence type="ECO:0000256" key="2">
    <source>
        <dbReference type="ARBA" id="ARBA00022552"/>
    </source>
</evidence>
<evidence type="ECO:0000256" key="6">
    <source>
        <dbReference type="ARBA" id="ARBA00036916"/>
    </source>
</evidence>
<reference evidence="17 18" key="1">
    <citation type="submission" date="2019-04" db="EMBL/GenBank/DDBJ databases">
        <title>Azoarcus rhizosphaerae sp. nov. isolated from rhizosphere of Ficus religiosa.</title>
        <authorList>
            <person name="Lin S.-Y."/>
            <person name="Hameed A."/>
            <person name="Hsu Y.-H."/>
            <person name="Young C.-C."/>
        </authorList>
    </citation>
    <scope>NUCLEOTIDE SEQUENCE [LARGE SCALE GENOMIC DNA]</scope>
    <source>
        <strain evidence="17 18">CC-YHH848</strain>
    </source>
</reference>
<proteinExistence type="inferred from homology"/>
<evidence type="ECO:0000259" key="16">
    <source>
        <dbReference type="Pfam" id="PF00849"/>
    </source>
</evidence>
<dbReference type="GO" id="GO:0160142">
    <property type="term" value="F:23S rRNA pseudouridine(746) synthase activity"/>
    <property type="evidence" value="ECO:0007669"/>
    <property type="project" value="UniProtKB-EC"/>
</dbReference>
<dbReference type="InterPro" id="IPR020103">
    <property type="entry name" value="PsdUridine_synth_cat_dom_sf"/>
</dbReference>
<evidence type="ECO:0000256" key="15">
    <source>
        <dbReference type="ARBA" id="ARBA00043143"/>
    </source>
</evidence>
<dbReference type="EMBL" id="SSOD01000005">
    <property type="protein sequence ID" value="THF62039.1"/>
    <property type="molecule type" value="Genomic_DNA"/>
</dbReference>
<evidence type="ECO:0000256" key="9">
    <source>
        <dbReference type="ARBA" id="ARBA00038945"/>
    </source>
</evidence>
<sequence>MPHLAPKLLYTDDALIVADKPAGLRSVPAGGEDRQDCLARRVQAEYPDALIVHRLDAATSGLVLLARGVEMLRRMSLAFEQRVIGKRYMALVHGHVAQDEGEIALPLAADPDDRPRQIVDAVHGRPALTRYRVVERLGEGEAAVTRLELKPLTGRSHQLRVHLLSIGHPIVGDPLYAPPESAAAHPRMYLHAAGIAFIHPERRVPMRFDSPAPF</sequence>
<dbReference type="PROSITE" id="PS01129">
    <property type="entry name" value="PSI_RLU"/>
    <property type="match status" value="1"/>
</dbReference>
<evidence type="ECO:0000256" key="14">
    <source>
        <dbReference type="ARBA" id="ARBA00042883"/>
    </source>
</evidence>
<keyword evidence="3" id="KW-0819">tRNA processing</keyword>
<dbReference type="EC" id="5.4.99.28" evidence="8"/>
<dbReference type="SUPFAM" id="SSF55120">
    <property type="entry name" value="Pseudouridine synthase"/>
    <property type="match status" value="1"/>
</dbReference>